<dbReference type="PANTHER" id="PTHR36966">
    <property type="entry name" value="REP-ASSOCIATED TYROSINE TRANSPOSASE"/>
    <property type="match status" value="1"/>
</dbReference>
<dbReference type="GO" id="GO:0043565">
    <property type="term" value="F:sequence-specific DNA binding"/>
    <property type="evidence" value="ECO:0007669"/>
    <property type="project" value="TreeGrafter"/>
</dbReference>
<sequence>MPFYEYRMLSPDEQRAIVAERLDRGFPPHRPPHLEQGQGYYLLTATIYQHHAIMLSETRLSLFEQALLEAFEQPGITCCAWVVLPNHYHLLVQLPALAVVSAILKRLHGRTARQWNIEDNTIGRKVWYYYSDRAIRDEQHFYRATNYLHANAVRHRYAKHSLDWRFSSLHRYIADLGMDWVKKIEQDYPFDTFGDGWDAA</sequence>
<name>A0A2A6RP49_9CHLR</name>
<evidence type="ECO:0000313" key="3">
    <source>
        <dbReference type="Proteomes" id="UP000220527"/>
    </source>
</evidence>
<dbReference type="AlphaFoldDB" id="A0A2A6RP49"/>
<dbReference type="SUPFAM" id="SSF143422">
    <property type="entry name" value="Transposase IS200-like"/>
    <property type="match status" value="1"/>
</dbReference>
<reference evidence="3" key="1">
    <citation type="submission" date="2017-08" db="EMBL/GenBank/DDBJ databases">
        <authorList>
            <person name="Grouzdev D.S."/>
            <person name="Gaisin V.A."/>
            <person name="Rysina M.S."/>
            <person name="Gorlenko V.M."/>
        </authorList>
    </citation>
    <scope>NUCLEOTIDE SEQUENCE [LARGE SCALE GENOMIC DNA]</scope>
    <source>
        <strain evidence="3">Kir15-3F</strain>
    </source>
</reference>
<proteinExistence type="predicted"/>
<dbReference type="InterPro" id="IPR002686">
    <property type="entry name" value="Transposase_17"/>
</dbReference>
<dbReference type="GO" id="GO:0004803">
    <property type="term" value="F:transposase activity"/>
    <property type="evidence" value="ECO:0007669"/>
    <property type="project" value="InterPro"/>
</dbReference>
<dbReference type="SMART" id="SM01321">
    <property type="entry name" value="Y1_Tnp"/>
    <property type="match status" value="1"/>
</dbReference>
<feature type="domain" description="Transposase IS200-like" evidence="1">
    <location>
        <begin position="36"/>
        <end position="151"/>
    </location>
</feature>
<dbReference type="OrthoDB" id="9800147at2"/>
<evidence type="ECO:0000313" key="2">
    <source>
        <dbReference type="EMBL" id="PDW04686.1"/>
    </source>
</evidence>
<organism evidence="2 3">
    <name type="scientific">Candidatus Viridilinea mediisalina</name>
    <dbReference type="NCBI Taxonomy" id="2024553"/>
    <lineage>
        <taxon>Bacteria</taxon>
        <taxon>Bacillati</taxon>
        <taxon>Chloroflexota</taxon>
        <taxon>Chloroflexia</taxon>
        <taxon>Chloroflexales</taxon>
        <taxon>Chloroflexineae</taxon>
        <taxon>Oscillochloridaceae</taxon>
        <taxon>Candidatus Viridilinea</taxon>
    </lineage>
</organism>
<dbReference type="EMBL" id="NQWI01000005">
    <property type="protein sequence ID" value="PDW04686.1"/>
    <property type="molecule type" value="Genomic_DNA"/>
</dbReference>
<dbReference type="NCBIfam" id="NF047646">
    <property type="entry name" value="REP_Tyr_transpos"/>
    <property type="match status" value="1"/>
</dbReference>
<dbReference type="Proteomes" id="UP000220527">
    <property type="component" value="Unassembled WGS sequence"/>
</dbReference>
<keyword evidence="3" id="KW-1185">Reference proteome</keyword>
<evidence type="ECO:0000259" key="1">
    <source>
        <dbReference type="SMART" id="SM01321"/>
    </source>
</evidence>
<dbReference type="InterPro" id="IPR052715">
    <property type="entry name" value="RAYT_transposase"/>
</dbReference>
<dbReference type="PANTHER" id="PTHR36966:SF1">
    <property type="entry name" value="REP-ASSOCIATED TYROSINE TRANSPOSASE"/>
    <property type="match status" value="1"/>
</dbReference>
<dbReference type="Pfam" id="PF01797">
    <property type="entry name" value="Y1_Tnp"/>
    <property type="match status" value="1"/>
</dbReference>
<dbReference type="InterPro" id="IPR036515">
    <property type="entry name" value="Transposase_17_sf"/>
</dbReference>
<protein>
    <recommendedName>
        <fullName evidence="1">Transposase IS200-like domain-containing protein</fullName>
    </recommendedName>
</protein>
<comment type="caution">
    <text evidence="2">The sequence shown here is derived from an EMBL/GenBank/DDBJ whole genome shotgun (WGS) entry which is preliminary data.</text>
</comment>
<accession>A0A2A6RP49</accession>
<dbReference type="GO" id="GO:0006313">
    <property type="term" value="P:DNA transposition"/>
    <property type="evidence" value="ECO:0007669"/>
    <property type="project" value="InterPro"/>
</dbReference>
<dbReference type="Gene3D" id="3.30.70.1290">
    <property type="entry name" value="Transposase IS200-like"/>
    <property type="match status" value="1"/>
</dbReference>
<gene>
    <name evidence="2" type="ORF">CJ255_01970</name>
</gene>